<evidence type="ECO:0000256" key="1">
    <source>
        <dbReference type="SAM" id="MobiDB-lite"/>
    </source>
</evidence>
<feature type="non-terminal residue" evidence="2">
    <location>
        <position position="136"/>
    </location>
</feature>
<comment type="caution">
    <text evidence="2">The sequence shown here is derived from an EMBL/GenBank/DDBJ whole genome shotgun (WGS) entry which is preliminary data.</text>
</comment>
<proteinExistence type="predicted"/>
<dbReference type="EMBL" id="PJQM01006859">
    <property type="protein sequence ID" value="RCH78989.1"/>
    <property type="molecule type" value="Genomic_DNA"/>
</dbReference>
<reference evidence="2 3" key="1">
    <citation type="journal article" date="2018" name="G3 (Bethesda)">
        <title>Phylogenetic and Phylogenomic Definition of Rhizopus Species.</title>
        <authorList>
            <person name="Gryganskyi A.P."/>
            <person name="Golan J."/>
            <person name="Dolatabadi S."/>
            <person name="Mondo S."/>
            <person name="Robb S."/>
            <person name="Idnurm A."/>
            <person name="Muszewska A."/>
            <person name="Steczkiewicz K."/>
            <person name="Masonjones S."/>
            <person name="Liao H.L."/>
            <person name="Gajdeczka M.T."/>
            <person name="Anike F."/>
            <person name="Vuek A."/>
            <person name="Anishchenko I.M."/>
            <person name="Voigt K."/>
            <person name="de Hoog G.S."/>
            <person name="Smith M.E."/>
            <person name="Heitman J."/>
            <person name="Vilgalys R."/>
            <person name="Stajich J.E."/>
        </authorList>
    </citation>
    <scope>NUCLEOTIDE SEQUENCE [LARGE SCALE GENOMIC DNA]</scope>
    <source>
        <strain evidence="2 3">LSU 92-RS-03</strain>
    </source>
</reference>
<name>A0A367IMU3_RHIST</name>
<dbReference type="Proteomes" id="UP000253551">
    <property type="component" value="Unassembled WGS sequence"/>
</dbReference>
<sequence length="136" mass="15300">MLLSKSNLETLRQEQENGPQESKLDRIIAYINDQSEQFPYNGLPNSQTNVSIPESCKSDDKYSYAISASISDIIRRKCAQPTVDSPVSQMKEMKKRLYTQSSSNHGHKRVKQSSKEEHAGATTLPISKSNGFHLLQ</sequence>
<keyword evidence="3" id="KW-1185">Reference proteome</keyword>
<organism evidence="2 3">
    <name type="scientific">Rhizopus stolonifer</name>
    <name type="common">Rhizopus nigricans</name>
    <dbReference type="NCBI Taxonomy" id="4846"/>
    <lineage>
        <taxon>Eukaryota</taxon>
        <taxon>Fungi</taxon>
        <taxon>Fungi incertae sedis</taxon>
        <taxon>Mucoromycota</taxon>
        <taxon>Mucoromycotina</taxon>
        <taxon>Mucoromycetes</taxon>
        <taxon>Mucorales</taxon>
        <taxon>Mucorineae</taxon>
        <taxon>Rhizopodaceae</taxon>
        <taxon>Rhizopus</taxon>
    </lineage>
</organism>
<feature type="compositionally biased region" description="Polar residues" evidence="1">
    <location>
        <begin position="1"/>
        <end position="20"/>
    </location>
</feature>
<dbReference type="AlphaFoldDB" id="A0A367IMU3"/>
<feature type="region of interest" description="Disordered" evidence="1">
    <location>
        <begin position="1"/>
        <end position="23"/>
    </location>
</feature>
<gene>
    <name evidence="2" type="ORF">CU098_007443</name>
</gene>
<feature type="region of interest" description="Disordered" evidence="1">
    <location>
        <begin position="95"/>
        <end position="136"/>
    </location>
</feature>
<evidence type="ECO:0000313" key="2">
    <source>
        <dbReference type="EMBL" id="RCH78989.1"/>
    </source>
</evidence>
<evidence type="ECO:0000313" key="3">
    <source>
        <dbReference type="Proteomes" id="UP000253551"/>
    </source>
</evidence>
<accession>A0A367IMU3</accession>
<protein>
    <submittedName>
        <fullName evidence="2">Uncharacterized protein</fullName>
    </submittedName>
</protein>